<dbReference type="InterPro" id="IPR036568">
    <property type="entry name" value="GGCT-like_sf"/>
</dbReference>
<feature type="coiled-coil region" evidence="1">
    <location>
        <begin position="169"/>
        <end position="201"/>
    </location>
</feature>
<dbReference type="HOGENOM" id="CLU_130791_0_0_2"/>
<name>A0A0E3QPA3_METBA</name>
<dbReference type="RefSeq" id="WP_230629053.1">
    <property type="nucleotide sequence ID" value="NZ_CP009528.1"/>
</dbReference>
<evidence type="ECO:0000313" key="4">
    <source>
        <dbReference type="Proteomes" id="UP000033033"/>
    </source>
</evidence>
<accession>A0A0E3QPA3</accession>
<feature type="domain" description="Gamma-glutamylcyclotransferase AIG2-like" evidence="2">
    <location>
        <begin position="51"/>
        <end position="165"/>
    </location>
</feature>
<dbReference type="InterPro" id="IPR013024">
    <property type="entry name" value="GGCT-like"/>
</dbReference>
<protein>
    <recommendedName>
        <fullName evidence="2">Gamma-glutamylcyclotransferase AIG2-like domain-containing protein</fullName>
    </recommendedName>
</protein>
<dbReference type="AlphaFoldDB" id="A0A0E3QPA3"/>
<organism evidence="3 4">
    <name type="scientific">Methanosarcina barkeri MS</name>
    <dbReference type="NCBI Taxonomy" id="1434108"/>
    <lineage>
        <taxon>Archaea</taxon>
        <taxon>Methanobacteriati</taxon>
        <taxon>Methanobacteriota</taxon>
        <taxon>Stenosarchaea group</taxon>
        <taxon>Methanomicrobia</taxon>
        <taxon>Methanosarcinales</taxon>
        <taxon>Methanosarcinaceae</taxon>
        <taxon>Methanosarcina</taxon>
    </lineage>
</organism>
<dbReference type="Pfam" id="PF06094">
    <property type="entry name" value="GGACT"/>
    <property type="match status" value="1"/>
</dbReference>
<dbReference type="PATRIC" id="fig|1434108.4.peg.7"/>
<dbReference type="Gene3D" id="3.10.490.10">
    <property type="entry name" value="Gamma-glutamyl cyclotransferase-like"/>
    <property type="match status" value="1"/>
</dbReference>
<reference evidence="3 4" key="1">
    <citation type="submission" date="2014-07" db="EMBL/GenBank/DDBJ databases">
        <title>Methanogenic archaea and the global carbon cycle.</title>
        <authorList>
            <person name="Henriksen J.R."/>
            <person name="Luke J."/>
            <person name="Reinhart S."/>
            <person name="Benedict M.N."/>
            <person name="Youngblut N.D."/>
            <person name="Metcalf M.E."/>
            <person name="Whitaker R.J."/>
            <person name="Metcalf W.W."/>
        </authorList>
    </citation>
    <scope>NUCLEOTIDE SEQUENCE [LARGE SCALE GENOMIC DNA]</scope>
    <source>
        <strain evidence="3 4">MS</strain>
    </source>
</reference>
<evidence type="ECO:0000256" key="1">
    <source>
        <dbReference type="SAM" id="Coils"/>
    </source>
</evidence>
<dbReference type="InterPro" id="IPR009288">
    <property type="entry name" value="AIG2-like_dom"/>
</dbReference>
<evidence type="ECO:0000313" key="3">
    <source>
        <dbReference type="EMBL" id="AKB53027.1"/>
    </source>
</evidence>
<dbReference type="STRING" id="1434108.MSBRM_0029"/>
<keyword evidence="4" id="KW-1185">Reference proteome</keyword>
<dbReference type="CDD" id="cd06661">
    <property type="entry name" value="GGCT_like"/>
    <property type="match status" value="1"/>
</dbReference>
<proteinExistence type="predicted"/>
<dbReference type="GeneID" id="24843176"/>
<evidence type="ECO:0000259" key="2">
    <source>
        <dbReference type="Pfam" id="PF06094"/>
    </source>
</evidence>
<keyword evidence="1" id="KW-0175">Coiled coil</keyword>
<sequence>MEEDSRKNEATCEDRESKVKDKTLYGNVFHRNVCWQRSYQKPKGEELIMALYGSLRNGLYNSRRFDLQNRSEFLGTTKVNGYALYSLGPYPGIYPLENSCVLAEVRRFSGKQQLEIAKSIDYMELFGGYHREYVDLEIGEQKFRGFIYVYDEKPESERIEHGDWARYLNEKELQERELQERELQERELQERKLQERELQERKLTE</sequence>
<gene>
    <name evidence="3" type="ORF">MSBRM_0029</name>
</gene>
<dbReference type="SUPFAM" id="SSF110857">
    <property type="entry name" value="Gamma-glutamyl cyclotransferase-like"/>
    <property type="match status" value="1"/>
</dbReference>
<dbReference type="KEGG" id="mby:MSBRM_0029"/>
<dbReference type="EMBL" id="CP009528">
    <property type="protein sequence ID" value="AKB53027.1"/>
    <property type="molecule type" value="Genomic_DNA"/>
</dbReference>
<dbReference type="Proteomes" id="UP000033033">
    <property type="component" value="Chromosome"/>
</dbReference>